<dbReference type="Proteomes" id="UP001055439">
    <property type="component" value="Chromosome 8"/>
</dbReference>
<proteinExistence type="predicted"/>
<evidence type="ECO:0000313" key="2">
    <source>
        <dbReference type="Proteomes" id="UP001055439"/>
    </source>
</evidence>
<gene>
    <name evidence="1" type="ORF">MUK42_32983</name>
</gene>
<keyword evidence="2" id="KW-1185">Reference proteome</keyword>
<dbReference type="AlphaFoldDB" id="A0A9E7I6P7"/>
<dbReference type="EMBL" id="CP097510">
    <property type="protein sequence ID" value="URE41973.1"/>
    <property type="molecule type" value="Genomic_DNA"/>
</dbReference>
<protein>
    <submittedName>
        <fullName evidence="1">Uncharacterized protein</fullName>
    </submittedName>
</protein>
<name>A0A9E7I6P7_9LILI</name>
<sequence length="95" mass="10519">MVSCMEERAFGRREVGMLRWSRSLSVWSACCLLSSPHAGQHAPTHLTTCHNSFTCLTLYWTALTDPSSSSSSPCKILPIVLDLLWGFPCFQGLAQ</sequence>
<evidence type="ECO:0000313" key="1">
    <source>
        <dbReference type="EMBL" id="URE41973.1"/>
    </source>
</evidence>
<organism evidence="1 2">
    <name type="scientific">Musa troglodytarum</name>
    <name type="common">fe'i banana</name>
    <dbReference type="NCBI Taxonomy" id="320322"/>
    <lineage>
        <taxon>Eukaryota</taxon>
        <taxon>Viridiplantae</taxon>
        <taxon>Streptophyta</taxon>
        <taxon>Embryophyta</taxon>
        <taxon>Tracheophyta</taxon>
        <taxon>Spermatophyta</taxon>
        <taxon>Magnoliopsida</taxon>
        <taxon>Liliopsida</taxon>
        <taxon>Zingiberales</taxon>
        <taxon>Musaceae</taxon>
        <taxon>Musa</taxon>
    </lineage>
</organism>
<accession>A0A9E7I6P7</accession>
<reference evidence="1" key="1">
    <citation type="submission" date="2022-05" db="EMBL/GenBank/DDBJ databases">
        <title>The Musa troglodytarum L. genome provides insights into the mechanism of non-climacteric behaviour and enrichment of carotenoids.</title>
        <authorList>
            <person name="Wang J."/>
        </authorList>
    </citation>
    <scope>NUCLEOTIDE SEQUENCE</scope>
    <source>
        <tissue evidence="1">Leaf</tissue>
    </source>
</reference>